<name>A0AAQ0LWA6_STAXY</name>
<dbReference type="EMBL" id="QXUI01000011">
    <property type="protein sequence ID" value="RIM90998.1"/>
    <property type="molecule type" value="Genomic_DNA"/>
</dbReference>
<evidence type="ECO:0000313" key="2">
    <source>
        <dbReference type="EMBL" id="RIM90998.1"/>
    </source>
</evidence>
<evidence type="ECO:0000256" key="1">
    <source>
        <dbReference type="SAM" id="SignalP"/>
    </source>
</evidence>
<accession>A0AAQ0LWA6</accession>
<feature type="signal peptide" evidence="1">
    <location>
        <begin position="1"/>
        <end position="21"/>
    </location>
</feature>
<proteinExistence type="predicted"/>
<reference evidence="2 3" key="1">
    <citation type="journal article" date="2016" name="Front. Microbiol.">
        <title>Comprehensive Phylogenetic Analysis of Bovine Non-aureus Staphylococci Species Based on Whole-Genome Sequencing.</title>
        <authorList>
            <person name="Naushad S."/>
            <person name="Barkema H.W."/>
            <person name="Luby C."/>
            <person name="Condas L.A."/>
            <person name="Nobrega D.B."/>
            <person name="Carson D.A."/>
            <person name="De Buck J."/>
        </authorList>
    </citation>
    <scope>NUCLEOTIDE SEQUENCE [LARGE SCALE GENOMIC DNA]</scope>
    <source>
        <strain evidence="2 3">SNUC 1349</strain>
    </source>
</reference>
<dbReference type="Proteomes" id="UP000285579">
    <property type="component" value="Unassembled WGS sequence"/>
</dbReference>
<organism evidence="2 3">
    <name type="scientific">Staphylococcus xylosus</name>
    <dbReference type="NCBI Taxonomy" id="1288"/>
    <lineage>
        <taxon>Bacteria</taxon>
        <taxon>Bacillati</taxon>
        <taxon>Bacillota</taxon>
        <taxon>Bacilli</taxon>
        <taxon>Bacillales</taxon>
        <taxon>Staphylococcaceae</taxon>
        <taxon>Staphylococcus</taxon>
    </lineage>
</organism>
<comment type="caution">
    <text evidence="2">The sequence shown here is derived from an EMBL/GenBank/DDBJ whole genome shotgun (WGS) entry which is preliminary data.</text>
</comment>
<dbReference type="AlphaFoldDB" id="A0AAQ0LWA6"/>
<evidence type="ECO:0008006" key="4">
    <source>
        <dbReference type="Google" id="ProtNLM"/>
    </source>
</evidence>
<feature type="chain" id="PRO_5043019218" description="Lipoprotein" evidence="1">
    <location>
        <begin position="22"/>
        <end position="126"/>
    </location>
</feature>
<gene>
    <name evidence="2" type="ORF">BU104_12770</name>
</gene>
<keyword evidence="1" id="KW-0732">Signal</keyword>
<dbReference type="PROSITE" id="PS51257">
    <property type="entry name" value="PROKAR_LIPOPROTEIN"/>
    <property type="match status" value="1"/>
</dbReference>
<sequence>MKRFLALTFLGILLITLSACNKDNEDKLQGKWKADNAQAVSSVGTELVFKDGKIENNGSEENLFDLRSYTFKDEEQTFIRLYTDSPNDEMYDKNYPKVEGVLKFKDNNHISIETTDDGTYKFKKDD</sequence>
<evidence type="ECO:0000313" key="3">
    <source>
        <dbReference type="Proteomes" id="UP000285579"/>
    </source>
</evidence>
<dbReference type="RefSeq" id="WP_119555559.1">
    <property type="nucleotide sequence ID" value="NZ_QXUI01000011.1"/>
</dbReference>
<protein>
    <recommendedName>
        <fullName evidence="4">Lipoprotein</fullName>
    </recommendedName>
</protein>